<evidence type="ECO:0000313" key="3">
    <source>
        <dbReference type="Proteomes" id="UP001221757"/>
    </source>
</evidence>
<sequence length="694" mass="73947">MADHRLDAIWSKYTKSPDPLSGMDSLYRACSKVLEHVLQPSDIPLTVGGFTLSPSLAALLREIIPAVDHLLSLAAQCHGLQNAPCIGQVELQVLTNTKGLHCATQHQIICNWVVLLNHLWAAMREMKCMCIYGDPRSSSHLNQPSRIPRITASLPLSLRVKIPESFLDSFGIPASSRDVDVLRLCPEAPARKVQTSTHASLAAAAAPMTCGMDMGIQEPGGQQRLVGALAESTHVRPVRLRTEDIPSSSCNDHPLRSTTAYPSRDCHSSVKALVAAIKARERAPVGPVMQRIDETCSERAQVSMLVDALCKAVLTDAARSEGASVEAAQRSAEKRVEHPRTSESKIFPTISASRVGCTVPISTAAASMASSSFPAPGFVNHEDKVELGGLDDKDLSIQAELIALIQHSASLTAQRLVKNVTMPGPCSAPSKACAAQRVKMAAPIPGGRSKSRLRDFAFQVAEVVPSLGVLKSSALAVVKNEAIERGGLKGSRQQHVIPGMEICTSGKSSRASGSAQVPVAMHDTSALERTEFPSPAPALTVELGGIGDMDQELAISYSETRTFDKHGGTSKEYHTLAFPASVLPSSAWSPTPTLVSDEATVELGGPQPLLPPRNQQLAKAEAASILTSNTRAFFASESLSPSALPSASATGVIALVSALIRTVWVSYLRLILLDIETTAQLVWEREGIGTRTRN</sequence>
<name>A0AAD7DUP5_MYCRO</name>
<dbReference type="EMBL" id="JARKIE010000023">
    <property type="protein sequence ID" value="KAJ7699355.1"/>
    <property type="molecule type" value="Genomic_DNA"/>
</dbReference>
<feature type="compositionally biased region" description="Polar residues" evidence="1">
    <location>
        <begin position="245"/>
        <end position="261"/>
    </location>
</feature>
<feature type="compositionally biased region" description="Basic and acidic residues" evidence="1">
    <location>
        <begin position="331"/>
        <end position="341"/>
    </location>
</feature>
<reference evidence="2" key="1">
    <citation type="submission" date="2023-03" db="EMBL/GenBank/DDBJ databases">
        <title>Massive genome expansion in bonnet fungi (Mycena s.s.) driven by repeated elements and novel gene families across ecological guilds.</title>
        <authorList>
            <consortium name="Lawrence Berkeley National Laboratory"/>
            <person name="Harder C.B."/>
            <person name="Miyauchi S."/>
            <person name="Viragh M."/>
            <person name="Kuo A."/>
            <person name="Thoen E."/>
            <person name="Andreopoulos B."/>
            <person name="Lu D."/>
            <person name="Skrede I."/>
            <person name="Drula E."/>
            <person name="Henrissat B."/>
            <person name="Morin E."/>
            <person name="Kohler A."/>
            <person name="Barry K."/>
            <person name="LaButti K."/>
            <person name="Morin E."/>
            <person name="Salamov A."/>
            <person name="Lipzen A."/>
            <person name="Mereny Z."/>
            <person name="Hegedus B."/>
            <person name="Baldrian P."/>
            <person name="Stursova M."/>
            <person name="Weitz H."/>
            <person name="Taylor A."/>
            <person name="Grigoriev I.V."/>
            <person name="Nagy L.G."/>
            <person name="Martin F."/>
            <person name="Kauserud H."/>
        </authorList>
    </citation>
    <scope>NUCLEOTIDE SEQUENCE</scope>
    <source>
        <strain evidence="2">CBHHK067</strain>
    </source>
</reference>
<evidence type="ECO:0000256" key="1">
    <source>
        <dbReference type="SAM" id="MobiDB-lite"/>
    </source>
</evidence>
<evidence type="ECO:0000313" key="2">
    <source>
        <dbReference type="EMBL" id="KAJ7699355.1"/>
    </source>
</evidence>
<proteinExistence type="predicted"/>
<feature type="region of interest" description="Disordered" evidence="1">
    <location>
        <begin position="244"/>
        <end position="263"/>
    </location>
</feature>
<keyword evidence="3" id="KW-1185">Reference proteome</keyword>
<feature type="region of interest" description="Disordered" evidence="1">
    <location>
        <begin position="321"/>
        <end position="341"/>
    </location>
</feature>
<comment type="caution">
    <text evidence="2">The sequence shown here is derived from an EMBL/GenBank/DDBJ whole genome shotgun (WGS) entry which is preliminary data.</text>
</comment>
<organism evidence="2 3">
    <name type="scientific">Mycena rosella</name>
    <name type="common">Pink bonnet</name>
    <name type="synonym">Agaricus rosellus</name>
    <dbReference type="NCBI Taxonomy" id="1033263"/>
    <lineage>
        <taxon>Eukaryota</taxon>
        <taxon>Fungi</taxon>
        <taxon>Dikarya</taxon>
        <taxon>Basidiomycota</taxon>
        <taxon>Agaricomycotina</taxon>
        <taxon>Agaricomycetes</taxon>
        <taxon>Agaricomycetidae</taxon>
        <taxon>Agaricales</taxon>
        <taxon>Marasmiineae</taxon>
        <taxon>Mycenaceae</taxon>
        <taxon>Mycena</taxon>
    </lineage>
</organism>
<protein>
    <submittedName>
        <fullName evidence="2">Uncharacterized protein</fullName>
    </submittedName>
</protein>
<dbReference type="AlphaFoldDB" id="A0AAD7DUP5"/>
<accession>A0AAD7DUP5</accession>
<gene>
    <name evidence="2" type="ORF">B0H17DRAFT_1196429</name>
</gene>
<dbReference type="Proteomes" id="UP001221757">
    <property type="component" value="Unassembled WGS sequence"/>
</dbReference>